<sequence length="964" mass="107706">MRNYRITSLVVVLMMALGVVGLVKMPKQEFPDFVIREGVVVAIYPGATAEEIEEQVARPLEEFLMTYKEVKRSKTVSTSQNGMCIVKVELNDYVNNKDEVWSKIKHGLTQFKMQLPSGVLAVVAQDDFGDTSALLVAVESDSRSYSELKTYVDELSARLRRLPSVTNIKVYGEQQEQITLYLDRDKLSAYGIGDKVLTASLFSQGLTLSGGHVENGQIDAPIHIVSPLTSEEEIANRIIFTGPRGDVVRVKDIARVVREYPTPDSYISYNGHRCLIVSTEMLSGNNIVAYGKEVGAILDDFTTNYLPTDVTVSRIADQAKVVGESVNDFLINLAEAIVVIIVVMMILFPFRSALVAAVTIPVNTFISVGLMYLFGIPLNIVTLAALIVVLGMIVDNSIVVIDGYLEFLGRGHSRWYSAIESAKKYFMSMLLGTVCVCVIFFPILFTMKGVWGDFVRYFPWTITINLMVSLLIAVFVVPILEFALIHHQTTKPSDKPTIVDRVQARYMKVLNWTFRHPRLTIGLGALSVVLAVVIATQLKMRMMPVAERDQFVVEIDLPAGTPLERTAQVADSMRRKLQQDERVQSVTAFVGCSAPRFQSSYAPRMAGKNNAQLIVNTRSVEATEEILDACTDSMAYAFPDAYVKYKQLDYNNVPTFEFRFIGDDFTAAKAAAEQLAARMRSMPGLVNVHLDSEQPQPIVDIRLDPVTASQLGVTKAIAAANLSPATDAVTIADVWEGDRQIPIVMKNDTREGRQSVQSLGDLYLSTMGGQSVPLRQIASVEPSWSESKIIRRNGVHTVTVTADLKRGVMSSQVMGEIKRVAAEEIVSKLPPRRALRDRRRGGEQQRDPTAHRHRDRHFARHHLLFHPLFVQEIRHHHRLHGLHHALPLRRHVGVVDLRRAGGGNVHVRLHLALRHDHEKRHPHVSACRRRAPPGPPIGTRCGLRRRRPTHDAHLPELPPRRPWV</sequence>
<accession>W2C6N5</accession>
<dbReference type="Gene3D" id="3.30.2090.10">
    <property type="entry name" value="Multidrug efflux transporter AcrB TolC docking domain, DN and DC subdomains"/>
    <property type="match status" value="2"/>
</dbReference>
<dbReference type="GO" id="GO:0042910">
    <property type="term" value="F:xenobiotic transmembrane transporter activity"/>
    <property type="evidence" value="ECO:0007669"/>
    <property type="project" value="TreeGrafter"/>
</dbReference>
<evidence type="ECO:0000256" key="2">
    <source>
        <dbReference type="SAM" id="Phobius"/>
    </source>
</evidence>
<dbReference type="Gene3D" id="3.30.70.1440">
    <property type="entry name" value="Multidrug efflux transporter AcrB pore domain"/>
    <property type="match status" value="1"/>
</dbReference>
<dbReference type="PRINTS" id="PR00702">
    <property type="entry name" value="ACRIFLAVINRP"/>
</dbReference>
<dbReference type="AlphaFoldDB" id="W2C6N5"/>
<dbReference type="PANTHER" id="PTHR32063">
    <property type="match status" value="1"/>
</dbReference>
<feature type="transmembrane region" description="Helical" evidence="2">
    <location>
        <begin position="329"/>
        <end position="347"/>
    </location>
</feature>
<feature type="region of interest" description="Disordered" evidence="1">
    <location>
        <begin position="920"/>
        <end position="964"/>
    </location>
</feature>
<dbReference type="PATRIC" id="fig|1411148.3.peg.328"/>
<dbReference type="SUPFAM" id="SSF82866">
    <property type="entry name" value="Multidrug efflux transporter AcrB transmembrane domain"/>
    <property type="match status" value="1"/>
</dbReference>
<keyword evidence="2" id="KW-0812">Transmembrane</keyword>
<dbReference type="Gene3D" id="1.20.1640.10">
    <property type="entry name" value="Multidrug efflux transporter AcrB transmembrane domain"/>
    <property type="match status" value="2"/>
</dbReference>
<organism evidence="3 4">
    <name type="scientific">Tannerella sp. oral taxon BU063 isolate Cell 2</name>
    <dbReference type="NCBI Taxonomy" id="1411148"/>
    <lineage>
        <taxon>Bacteria</taxon>
        <taxon>Pseudomonadati</taxon>
        <taxon>Bacteroidota</taxon>
        <taxon>Bacteroidia</taxon>
        <taxon>Bacteroidales</taxon>
        <taxon>Tannerellaceae</taxon>
        <taxon>Tannerella</taxon>
    </lineage>
</organism>
<dbReference type="Pfam" id="PF00873">
    <property type="entry name" value="ACR_tran"/>
    <property type="match status" value="1"/>
</dbReference>
<feature type="transmembrane region" description="Helical" evidence="2">
    <location>
        <begin position="457"/>
        <end position="485"/>
    </location>
</feature>
<dbReference type="PANTHER" id="PTHR32063:SF18">
    <property type="entry name" value="CATION EFFLUX SYSTEM PROTEIN"/>
    <property type="match status" value="1"/>
</dbReference>
<evidence type="ECO:0000313" key="4">
    <source>
        <dbReference type="Proteomes" id="UP000018837"/>
    </source>
</evidence>
<name>W2C6N5_9BACT</name>
<dbReference type="SUPFAM" id="SSF82714">
    <property type="entry name" value="Multidrug efflux transporter AcrB TolC docking domain, DN and DC subdomains"/>
    <property type="match status" value="2"/>
</dbReference>
<dbReference type="InterPro" id="IPR001036">
    <property type="entry name" value="Acrflvin-R"/>
</dbReference>
<comment type="caution">
    <text evidence="3">The sequence shown here is derived from an EMBL/GenBank/DDBJ whole genome shotgun (WGS) entry which is preliminary data.</text>
</comment>
<reference evidence="3 4" key="1">
    <citation type="submission" date="2013-11" db="EMBL/GenBank/DDBJ databases">
        <title>Single cell genomics of uncultured Tannerella BU063 (oral taxon 286).</title>
        <authorList>
            <person name="Beall C.J."/>
            <person name="Campbell A.G."/>
            <person name="Griffen A.L."/>
            <person name="Podar M."/>
            <person name="Leys E.J."/>
        </authorList>
    </citation>
    <scope>NUCLEOTIDE SEQUENCE [LARGE SCALE GENOMIC DNA]</scope>
    <source>
        <strain evidence="3">Cell 2</strain>
    </source>
</reference>
<proteinExistence type="predicted"/>
<dbReference type="Proteomes" id="UP000018837">
    <property type="component" value="Unassembled WGS sequence"/>
</dbReference>
<dbReference type="InterPro" id="IPR027463">
    <property type="entry name" value="AcrB_DN_DC_subdom"/>
</dbReference>
<dbReference type="Gene3D" id="3.30.70.1430">
    <property type="entry name" value="Multidrug efflux transporter AcrB pore domain"/>
    <property type="match status" value="2"/>
</dbReference>
<dbReference type="SUPFAM" id="SSF82693">
    <property type="entry name" value="Multidrug efflux transporter AcrB pore domain, PN1, PN2, PC1 and PC2 subdomains"/>
    <property type="match status" value="4"/>
</dbReference>
<feature type="transmembrane region" description="Helical" evidence="2">
    <location>
        <begin position="519"/>
        <end position="538"/>
    </location>
</feature>
<protein>
    <submittedName>
        <fullName evidence="3">Acriflavine resistance protein B</fullName>
    </submittedName>
</protein>
<dbReference type="EMBL" id="AYUF01000309">
    <property type="protein sequence ID" value="ETK02713.1"/>
    <property type="molecule type" value="Genomic_DNA"/>
</dbReference>
<keyword evidence="2" id="KW-0472">Membrane</keyword>
<dbReference type="Gene3D" id="3.30.70.1320">
    <property type="entry name" value="Multidrug efflux transporter AcrB pore domain like"/>
    <property type="match status" value="1"/>
</dbReference>
<feature type="compositionally biased region" description="Basic residues" evidence="1">
    <location>
        <begin position="920"/>
        <end position="931"/>
    </location>
</feature>
<feature type="region of interest" description="Disordered" evidence="1">
    <location>
        <begin position="831"/>
        <end position="855"/>
    </location>
</feature>
<keyword evidence="2" id="KW-1133">Transmembrane helix</keyword>
<feature type="transmembrane region" description="Helical" evidence="2">
    <location>
        <begin position="425"/>
        <end position="445"/>
    </location>
</feature>
<gene>
    <name evidence="3" type="ORF">N425_02805</name>
</gene>
<feature type="compositionally biased region" description="Basic and acidic residues" evidence="1">
    <location>
        <begin position="840"/>
        <end position="850"/>
    </location>
</feature>
<dbReference type="GO" id="GO:0005886">
    <property type="term" value="C:plasma membrane"/>
    <property type="evidence" value="ECO:0007669"/>
    <property type="project" value="TreeGrafter"/>
</dbReference>
<evidence type="ECO:0000313" key="3">
    <source>
        <dbReference type="EMBL" id="ETK02713.1"/>
    </source>
</evidence>
<evidence type="ECO:0000256" key="1">
    <source>
        <dbReference type="SAM" id="MobiDB-lite"/>
    </source>
</evidence>